<accession>A0A286Y344</accession>
<evidence type="ECO:0008006" key="5">
    <source>
        <dbReference type="Google" id="ProtNLM"/>
    </source>
</evidence>
<dbReference type="RefSeq" id="XP_013006398.1">
    <property type="nucleotide sequence ID" value="XM_013150944.3"/>
</dbReference>
<dbReference type="Bgee" id="ENSCPOG00000038319">
    <property type="expression patterns" value="Expressed in zone of skin"/>
</dbReference>
<dbReference type="CTD" id="199675"/>
<evidence type="ECO:0000256" key="1">
    <source>
        <dbReference type="SAM" id="MobiDB-lite"/>
    </source>
</evidence>
<dbReference type="KEGG" id="cpoc:101787596"/>
<evidence type="ECO:0000256" key="2">
    <source>
        <dbReference type="SAM" id="Phobius"/>
    </source>
</evidence>
<keyword evidence="2" id="KW-0472">Membrane</keyword>
<evidence type="ECO:0000313" key="4">
    <source>
        <dbReference type="Proteomes" id="UP000005447"/>
    </source>
</evidence>
<keyword evidence="2" id="KW-1133">Transmembrane helix</keyword>
<sequence length="184" mass="20604">MQKANFKDKCRGEPGNSKDTGDPEYENITLTFRERDQPKGSHPGPMKCAPAQPKSPSGSAQVPAWLQRSIMSLYVLLALMFLFCIILSALVLVKNTEMSREMLHLRRELSNVSNSALECQEEQRNGWSKVHSDIEKATNSITKALNPIDTKNQQVLTEITKITQKIQKIHEALEKKTNAAPASK</sequence>
<dbReference type="OrthoDB" id="9837482at2759"/>
<dbReference type="Ensembl" id="ENSCPOT00000032719.1">
    <property type="protein sequence ID" value="ENSCPOP00000031935.1"/>
    <property type="gene ID" value="ENSCPOG00000038319.1"/>
</dbReference>
<reference evidence="3" key="2">
    <citation type="submission" date="2025-08" db="UniProtKB">
        <authorList>
            <consortium name="Ensembl"/>
        </authorList>
    </citation>
    <scope>IDENTIFICATION</scope>
    <source>
        <strain evidence="3">2N</strain>
    </source>
</reference>
<keyword evidence="4" id="KW-1185">Reference proteome</keyword>
<dbReference type="VEuPathDB" id="HostDB:ENSCPOG00000038319"/>
<dbReference type="AlphaFoldDB" id="A0A286Y344"/>
<protein>
    <recommendedName>
        <fullName evidence="5">Mast cell expressed membrane protein 1</fullName>
    </recommendedName>
</protein>
<dbReference type="PANTHER" id="PTHR37856">
    <property type="entry name" value="MAST CELL-EXPRESSED MEMBRANE PROTEIN 1"/>
    <property type="match status" value="1"/>
</dbReference>
<dbReference type="OMA" id="WLQRSIM"/>
<organism evidence="3 4">
    <name type="scientific">Cavia porcellus</name>
    <name type="common">Guinea pig</name>
    <dbReference type="NCBI Taxonomy" id="10141"/>
    <lineage>
        <taxon>Eukaryota</taxon>
        <taxon>Metazoa</taxon>
        <taxon>Chordata</taxon>
        <taxon>Craniata</taxon>
        <taxon>Vertebrata</taxon>
        <taxon>Euteleostomi</taxon>
        <taxon>Mammalia</taxon>
        <taxon>Eutheria</taxon>
        <taxon>Euarchontoglires</taxon>
        <taxon>Glires</taxon>
        <taxon>Rodentia</taxon>
        <taxon>Hystricomorpha</taxon>
        <taxon>Caviidae</taxon>
        <taxon>Cavia</taxon>
    </lineage>
</organism>
<reference evidence="3" key="3">
    <citation type="submission" date="2025-09" db="UniProtKB">
        <authorList>
            <consortium name="Ensembl"/>
        </authorList>
    </citation>
    <scope>IDENTIFICATION</scope>
    <source>
        <strain evidence="3">2N</strain>
    </source>
</reference>
<proteinExistence type="predicted"/>
<name>A0A286Y344_CAVPO</name>
<dbReference type="GeneTree" id="ENSGT00390000007959"/>
<feature type="transmembrane region" description="Helical" evidence="2">
    <location>
        <begin position="73"/>
        <end position="93"/>
    </location>
</feature>
<dbReference type="PANTHER" id="PTHR37856:SF1">
    <property type="entry name" value="MAST CELL-EXPRESSED MEMBRANE PROTEIN 1"/>
    <property type="match status" value="1"/>
</dbReference>
<reference evidence="4" key="1">
    <citation type="journal article" date="2011" name="Nature">
        <title>A high-resolution map of human evolutionary constraint using 29 mammals.</title>
        <authorList>
            <person name="Lindblad-Toh K."/>
            <person name="Garber M."/>
            <person name="Zuk O."/>
            <person name="Lin M.F."/>
            <person name="Parker B.J."/>
            <person name="Washietl S."/>
            <person name="Kheradpour P."/>
            <person name="Ernst J."/>
            <person name="Jordan G."/>
            <person name="Mauceli E."/>
            <person name="Ward L.D."/>
            <person name="Lowe C.B."/>
            <person name="Holloway A.K."/>
            <person name="Clamp M."/>
            <person name="Gnerre S."/>
            <person name="Alfoldi J."/>
            <person name="Beal K."/>
            <person name="Chang J."/>
            <person name="Clawson H."/>
            <person name="Cuff J."/>
            <person name="Di Palma F."/>
            <person name="Fitzgerald S."/>
            <person name="Flicek P."/>
            <person name="Guttman M."/>
            <person name="Hubisz M.J."/>
            <person name="Jaffe D.B."/>
            <person name="Jungreis I."/>
            <person name="Kent W.J."/>
            <person name="Kostka D."/>
            <person name="Lara M."/>
            <person name="Martins A.L."/>
            <person name="Massingham T."/>
            <person name="Moltke I."/>
            <person name="Raney B.J."/>
            <person name="Rasmussen M.D."/>
            <person name="Robinson J."/>
            <person name="Stark A."/>
            <person name="Vilella A.J."/>
            <person name="Wen J."/>
            <person name="Xie X."/>
            <person name="Zody M.C."/>
            <person name="Baldwin J."/>
            <person name="Bloom T."/>
            <person name="Chin C.W."/>
            <person name="Heiman D."/>
            <person name="Nicol R."/>
            <person name="Nusbaum C."/>
            <person name="Young S."/>
            <person name="Wilkinson J."/>
            <person name="Worley K.C."/>
            <person name="Kovar C.L."/>
            <person name="Muzny D.M."/>
            <person name="Gibbs R.A."/>
            <person name="Cree A."/>
            <person name="Dihn H.H."/>
            <person name="Fowler G."/>
            <person name="Jhangiani S."/>
            <person name="Joshi V."/>
            <person name="Lee S."/>
            <person name="Lewis L.R."/>
            <person name="Nazareth L.V."/>
            <person name="Okwuonu G."/>
            <person name="Santibanez J."/>
            <person name="Warren W.C."/>
            <person name="Mardis E.R."/>
            <person name="Weinstock G.M."/>
            <person name="Wilson R.K."/>
            <person name="Delehaunty K."/>
            <person name="Dooling D."/>
            <person name="Fronik C."/>
            <person name="Fulton L."/>
            <person name="Fulton B."/>
            <person name="Graves T."/>
            <person name="Minx P."/>
            <person name="Sodergren E."/>
            <person name="Birney E."/>
            <person name="Margulies E.H."/>
            <person name="Herrero J."/>
            <person name="Green E.D."/>
            <person name="Haussler D."/>
            <person name="Siepel A."/>
            <person name="Goldman N."/>
            <person name="Pollard K.S."/>
            <person name="Pedersen J.S."/>
            <person name="Lander E.S."/>
            <person name="Kellis M."/>
        </authorList>
    </citation>
    <scope>NUCLEOTIDE SEQUENCE [LARGE SCALE GENOMIC DNA]</scope>
    <source>
        <strain evidence="4">2N</strain>
    </source>
</reference>
<dbReference type="EMBL" id="AAKN02038666">
    <property type="status" value="NOT_ANNOTATED_CDS"/>
    <property type="molecule type" value="Genomic_DNA"/>
</dbReference>
<dbReference type="FunCoup" id="A0A286Y344">
    <property type="interactions" value="2"/>
</dbReference>
<feature type="compositionally biased region" description="Basic and acidic residues" evidence="1">
    <location>
        <begin position="1"/>
        <end position="12"/>
    </location>
</feature>
<gene>
    <name evidence="3" type="primary">Mcemp1</name>
</gene>
<dbReference type="Proteomes" id="UP000005447">
    <property type="component" value="Unassembled WGS sequence"/>
</dbReference>
<dbReference type="STRING" id="10141.ENSCPOP00000031935"/>
<feature type="region of interest" description="Disordered" evidence="1">
    <location>
        <begin position="1"/>
        <end position="60"/>
    </location>
</feature>
<evidence type="ECO:0000313" key="3">
    <source>
        <dbReference type="Ensembl" id="ENSCPOP00000031935.1"/>
    </source>
</evidence>
<dbReference type="GeneID" id="101787596"/>
<dbReference type="InterPro" id="IPR038818">
    <property type="entry name" value="MCEMP1"/>
</dbReference>
<dbReference type="InParanoid" id="A0A286Y344"/>
<keyword evidence="2" id="KW-0812">Transmembrane</keyword>